<keyword evidence="3" id="KW-1185">Reference proteome</keyword>
<keyword evidence="1" id="KW-1133">Transmembrane helix</keyword>
<name>A0A2T0T364_9BACT</name>
<sequence length="150" mass="17319">MQAKWLFPHRYRLIGWVLFVPSLLLGIANRYGGFMVKWLTVKGTFFQGCWDGSCMNNLTDELAGLGMIAGLLLIAFSKEQVEDEMISRLRLEALQWSIYANYVVLAIAMLAVYDTAFIDVMVYNMFTVLLVFIGRFRWLLHRHTNTLLTL</sequence>
<evidence type="ECO:0000313" key="3">
    <source>
        <dbReference type="Proteomes" id="UP000238375"/>
    </source>
</evidence>
<dbReference type="Proteomes" id="UP000238375">
    <property type="component" value="Unassembled WGS sequence"/>
</dbReference>
<proteinExistence type="predicted"/>
<feature type="transmembrane region" description="Helical" evidence="1">
    <location>
        <begin position="122"/>
        <end position="140"/>
    </location>
</feature>
<feature type="transmembrane region" description="Helical" evidence="1">
    <location>
        <begin position="62"/>
        <end position="77"/>
    </location>
</feature>
<keyword evidence="1" id="KW-0812">Transmembrane</keyword>
<dbReference type="EMBL" id="PVTE01000007">
    <property type="protein sequence ID" value="PRY40073.1"/>
    <property type="molecule type" value="Genomic_DNA"/>
</dbReference>
<dbReference type="OrthoDB" id="894278at2"/>
<reference evidence="2 3" key="1">
    <citation type="submission" date="2018-03" db="EMBL/GenBank/DDBJ databases">
        <title>Genomic Encyclopedia of Archaeal and Bacterial Type Strains, Phase II (KMG-II): from individual species to whole genera.</title>
        <authorList>
            <person name="Goeker M."/>
        </authorList>
    </citation>
    <scope>NUCLEOTIDE SEQUENCE [LARGE SCALE GENOMIC DNA]</scope>
    <source>
        <strain evidence="2 3">DSM 28354</strain>
    </source>
</reference>
<feature type="transmembrane region" description="Helical" evidence="1">
    <location>
        <begin position="98"/>
        <end position="116"/>
    </location>
</feature>
<evidence type="ECO:0000256" key="1">
    <source>
        <dbReference type="SAM" id="Phobius"/>
    </source>
</evidence>
<evidence type="ECO:0000313" key="2">
    <source>
        <dbReference type="EMBL" id="PRY40073.1"/>
    </source>
</evidence>
<comment type="caution">
    <text evidence="2">The sequence shown here is derived from an EMBL/GenBank/DDBJ whole genome shotgun (WGS) entry which is preliminary data.</text>
</comment>
<organism evidence="2 3">
    <name type="scientific">Spirosoma oryzae</name>
    <dbReference type="NCBI Taxonomy" id="1469603"/>
    <lineage>
        <taxon>Bacteria</taxon>
        <taxon>Pseudomonadati</taxon>
        <taxon>Bacteroidota</taxon>
        <taxon>Cytophagia</taxon>
        <taxon>Cytophagales</taxon>
        <taxon>Cytophagaceae</taxon>
        <taxon>Spirosoma</taxon>
    </lineage>
</organism>
<dbReference type="AlphaFoldDB" id="A0A2T0T364"/>
<gene>
    <name evidence="2" type="ORF">CLV58_107167</name>
</gene>
<accession>A0A2T0T364</accession>
<protein>
    <submittedName>
        <fullName evidence="2">Uncharacterized protein</fullName>
    </submittedName>
</protein>
<keyword evidence="1" id="KW-0472">Membrane</keyword>